<dbReference type="GO" id="GO:0005829">
    <property type="term" value="C:cytosol"/>
    <property type="evidence" value="ECO:0007669"/>
    <property type="project" value="TreeGrafter"/>
</dbReference>
<name>W3XNG0_PESFW</name>
<keyword evidence="8" id="KW-0472">Membrane</keyword>
<accession>W3XNG0</accession>
<protein>
    <recommendedName>
        <fullName evidence="2">Ubiquitin-like-conjugating enzyme ATG10</fullName>
    </recommendedName>
    <alternativeName>
        <fullName evidence="7">Autophagy-related protein 10</fullName>
    </alternativeName>
</protein>
<dbReference type="GO" id="GO:0061651">
    <property type="term" value="F:Atg12 conjugating enzyme activity"/>
    <property type="evidence" value="ECO:0007669"/>
    <property type="project" value="TreeGrafter"/>
</dbReference>
<evidence type="ECO:0000256" key="5">
    <source>
        <dbReference type="ARBA" id="ARBA00022927"/>
    </source>
</evidence>
<reference evidence="10" key="1">
    <citation type="journal article" date="2015" name="BMC Genomics">
        <title>Genomic and transcriptomic analysis of the endophytic fungus Pestalotiopsis fici reveals its lifestyle and high potential for synthesis of natural products.</title>
        <authorList>
            <person name="Wang X."/>
            <person name="Zhang X."/>
            <person name="Liu L."/>
            <person name="Xiang M."/>
            <person name="Wang W."/>
            <person name="Sun X."/>
            <person name="Che Y."/>
            <person name="Guo L."/>
            <person name="Liu G."/>
            <person name="Guo L."/>
            <person name="Wang C."/>
            <person name="Yin W.B."/>
            <person name="Stadler M."/>
            <person name="Zhang X."/>
            <person name="Liu X."/>
        </authorList>
    </citation>
    <scope>NUCLEOTIDE SEQUENCE [LARGE SCALE GENOMIC DNA]</scope>
    <source>
        <strain evidence="10">W106-1 / CGMCC3.15140</strain>
    </source>
</reference>
<gene>
    <name evidence="9" type="ORF">PFICI_00614</name>
</gene>
<evidence type="ECO:0000256" key="7">
    <source>
        <dbReference type="ARBA" id="ARBA00029833"/>
    </source>
</evidence>
<evidence type="ECO:0000256" key="8">
    <source>
        <dbReference type="SAM" id="Phobius"/>
    </source>
</evidence>
<dbReference type="OMA" id="RVPCLWF"/>
<dbReference type="GO" id="GO:0032446">
    <property type="term" value="P:protein modification by small protein conjugation"/>
    <property type="evidence" value="ECO:0007669"/>
    <property type="project" value="TreeGrafter"/>
</dbReference>
<dbReference type="HOGENOM" id="CLU_072332_0_2_1"/>
<sequence>MNRSAYHNYPFLSIEEFAEVCHHLDNRYCQATLGPVRKQWKLRLHKALDMVFGSDSGYTTFVQITRPLEETGDLDELESFLDSFSIGAKPRGDQILSMQVDEDPEELVKQPSQPRIGHVKYEIHLHPTYQAPCLWFSLHDLPADEVAFDIDTVFRRLVPDQFKSTLRGAGPIGGISADHHPITGVPAFFVHPCLLGDAMAGFDCAKQDYLMVWLGLVGGCIGLWVPKEMALLSQAPQYPGAAT</sequence>
<proteinExistence type="inferred from homology"/>
<keyword evidence="5" id="KW-0653">Protein transport</keyword>
<evidence type="ECO:0000313" key="10">
    <source>
        <dbReference type="Proteomes" id="UP000030651"/>
    </source>
</evidence>
<dbReference type="InParanoid" id="W3XNG0"/>
<evidence type="ECO:0000256" key="3">
    <source>
        <dbReference type="ARBA" id="ARBA00022679"/>
    </source>
</evidence>
<dbReference type="OrthoDB" id="4089664at2759"/>
<dbReference type="Pfam" id="PF03987">
    <property type="entry name" value="Autophagy_act_C"/>
    <property type="match status" value="1"/>
</dbReference>
<dbReference type="GO" id="GO:0000045">
    <property type="term" value="P:autophagosome assembly"/>
    <property type="evidence" value="ECO:0007669"/>
    <property type="project" value="TreeGrafter"/>
</dbReference>
<evidence type="ECO:0000256" key="6">
    <source>
        <dbReference type="ARBA" id="ARBA00023006"/>
    </source>
</evidence>
<evidence type="ECO:0000256" key="4">
    <source>
        <dbReference type="ARBA" id="ARBA00022786"/>
    </source>
</evidence>
<evidence type="ECO:0000313" key="9">
    <source>
        <dbReference type="EMBL" id="ETS86786.1"/>
    </source>
</evidence>
<dbReference type="AlphaFoldDB" id="W3XNG0"/>
<keyword evidence="5" id="KW-0813">Transport</keyword>
<dbReference type="GeneID" id="19265627"/>
<dbReference type="KEGG" id="pfy:PFICI_00614"/>
<dbReference type="GO" id="GO:0015031">
    <property type="term" value="P:protein transport"/>
    <property type="evidence" value="ECO:0007669"/>
    <property type="project" value="UniProtKB-KW"/>
</dbReference>
<keyword evidence="8" id="KW-1133">Transmembrane helix</keyword>
<keyword evidence="4" id="KW-0833">Ubl conjugation pathway</keyword>
<dbReference type="STRING" id="1229662.W3XNG0"/>
<dbReference type="PANTHER" id="PTHR14957:SF1">
    <property type="entry name" value="UBIQUITIN-LIKE-CONJUGATING ENZYME ATG10"/>
    <property type="match status" value="1"/>
</dbReference>
<keyword evidence="10" id="KW-1185">Reference proteome</keyword>
<dbReference type="EMBL" id="KI912109">
    <property type="protein sequence ID" value="ETS86786.1"/>
    <property type="molecule type" value="Genomic_DNA"/>
</dbReference>
<feature type="transmembrane region" description="Helical" evidence="8">
    <location>
        <begin position="209"/>
        <end position="226"/>
    </location>
</feature>
<organism evidence="9 10">
    <name type="scientific">Pestalotiopsis fici (strain W106-1 / CGMCC3.15140)</name>
    <dbReference type="NCBI Taxonomy" id="1229662"/>
    <lineage>
        <taxon>Eukaryota</taxon>
        <taxon>Fungi</taxon>
        <taxon>Dikarya</taxon>
        <taxon>Ascomycota</taxon>
        <taxon>Pezizomycotina</taxon>
        <taxon>Sordariomycetes</taxon>
        <taxon>Xylariomycetidae</taxon>
        <taxon>Amphisphaeriales</taxon>
        <taxon>Sporocadaceae</taxon>
        <taxon>Pestalotiopsis</taxon>
    </lineage>
</organism>
<keyword evidence="3" id="KW-0808">Transferase</keyword>
<comment type="similarity">
    <text evidence="1">Belongs to the ATG10 family.</text>
</comment>
<keyword evidence="6" id="KW-0072">Autophagy</keyword>
<dbReference type="RefSeq" id="XP_007827386.1">
    <property type="nucleotide sequence ID" value="XM_007829195.1"/>
</dbReference>
<evidence type="ECO:0000256" key="1">
    <source>
        <dbReference type="ARBA" id="ARBA00005696"/>
    </source>
</evidence>
<dbReference type="InterPro" id="IPR007135">
    <property type="entry name" value="Atg3/Atg10"/>
</dbReference>
<dbReference type="Proteomes" id="UP000030651">
    <property type="component" value="Unassembled WGS sequence"/>
</dbReference>
<keyword evidence="8" id="KW-0812">Transmembrane</keyword>
<dbReference type="GO" id="GO:0000422">
    <property type="term" value="P:autophagy of mitochondrion"/>
    <property type="evidence" value="ECO:0007669"/>
    <property type="project" value="TreeGrafter"/>
</dbReference>
<evidence type="ECO:0000256" key="2">
    <source>
        <dbReference type="ARBA" id="ARBA00021099"/>
    </source>
</evidence>
<dbReference type="PANTHER" id="PTHR14957">
    <property type="entry name" value="UBIQUITIN-LIKE-CONJUGATING ENZYME ATG10"/>
    <property type="match status" value="1"/>
</dbReference>
<dbReference type="Gene3D" id="3.30.1460.50">
    <property type="match status" value="1"/>
</dbReference>
<dbReference type="eggNOG" id="ENOG502SGF7">
    <property type="taxonomic scope" value="Eukaryota"/>
</dbReference>